<accession>A0A3M0AE38</accession>
<comment type="caution">
    <text evidence="10">The sequence shown here is derived from an EMBL/GenBank/DDBJ whole genome shotgun (WGS) entry which is preliminary data.</text>
</comment>
<feature type="domain" description="ABC transporter" evidence="8">
    <location>
        <begin position="487"/>
        <end position="720"/>
    </location>
</feature>
<evidence type="ECO:0000256" key="5">
    <source>
        <dbReference type="ARBA" id="ARBA00022989"/>
    </source>
</evidence>
<dbReference type="Gene3D" id="1.20.1560.10">
    <property type="entry name" value="ABC transporter type 1, transmembrane domain"/>
    <property type="match status" value="1"/>
</dbReference>
<dbReference type="GO" id="GO:0016887">
    <property type="term" value="F:ATP hydrolysis activity"/>
    <property type="evidence" value="ECO:0007669"/>
    <property type="project" value="InterPro"/>
</dbReference>
<dbReference type="OrthoDB" id="5893288at2"/>
<evidence type="ECO:0000256" key="7">
    <source>
        <dbReference type="SAM" id="Phobius"/>
    </source>
</evidence>
<sequence>MAILTTSLDQSDLIDAYINHVSFENVYHHPVYRGLIFTLIKMRWEGNPSTLADAFERRDSDAETYQHCLEGLGYETETVDYRDASASNLTWQGPGLLIASGHSLIVIDITDGIASGYDYINDTQVTLDLRQLNFKLIYPTKFSQLFRESSNQGSGARGWMRTLVAPYVSKFKDILLISFVINLLGALNPFFIMSVYQHALPAASKENLFWIVMGALIVVIGEHYFKRRRSVIFDQSGGEIANRISHEVVTKLLWLPYSRTSVASESAQLARIRDIDNIRRTLVSESTQSWFDLPYVIVFLIAILILAGSTALLVVAGVICMIVFAIISRITSSLAATQSSQASAKLQAQWHELLSSLDSIQGLPLERIVRLRFVTALEKSEVEGAASRLLNMKIMTIGGVLTQVIGASCIIFASSLVMNGDIDFGAMLAIVLLVWKCLSPFVGIYNSINRLKQVAKSSEQVDALMQITDERVDLNKSTPVCFINANVNVSDLTFKVPGSEFILKQLNFKVKSNDWFAISGPSGSGKSSIMSVFLRLIENYQGKVCIDDMSIKQFNAYTYRTLIRSKPQHMDFLELSLRENFQMFAGYYDDNYLRRFLKHMRIEEFFPQGVDTLLSSEFTISLPTDIQEILTIAVTLGSHDGGLVIFDEALSGTDIIYQRRLIRWLKDNYQNTTFMFISNERELISSCKSILLLSDDGSQKYFGSVDKVLENYETLLNTKL</sequence>
<evidence type="ECO:0000256" key="6">
    <source>
        <dbReference type="ARBA" id="ARBA00023136"/>
    </source>
</evidence>
<feature type="transmembrane region" description="Helical" evidence="7">
    <location>
        <begin position="424"/>
        <end position="448"/>
    </location>
</feature>
<comment type="subcellular location">
    <subcellularLocation>
        <location evidence="1">Cell membrane</location>
        <topology evidence="1">Multi-pass membrane protein</topology>
    </subcellularLocation>
</comment>
<feature type="transmembrane region" description="Helical" evidence="7">
    <location>
        <begin position="174"/>
        <end position="196"/>
    </location>
</feature>
<keyword evidence="5 7" id="KW-1133">Transmembrane helix</keyword>
<evidence type="ECO:0000259" key="8">
    <source>
        <dbReference type="PROSITE" id="PS50893"/>
    </source>
</evidence>
<evidence type="ECO:0000313" key="10">
    <source>
        <dbReference type="EMBL" id="RMA82767.1"/>
    </source>
</evidence>
<dbReference type="Pfam" id="PF00664">
    <property type="entry name" value="ABC_membrane"/>
    <property type="match status" value="1"/>
</dbReference>
<dbReference type="Gene3D" id="3.40.50.300">
    <property type="entry name" value="P-loop containing nucleotide triphosphate hydrolases"/>
    <property type="match status" value="1"/>
</dbReference>
<dbReference type="SMART" id="SM00382">
    <property type="entry name" value="AAA"/>
    <property type="match status" value="1"/>
</dbReference>
<dbReference type="InterPro" id="IPR011527">
    <property type="entry name" value="ABC1_TM_dom"/>
</dbReference>
<dbReference type="InterPro" id="IPR036640">
    <property type="entry name" value="ABC1_TM_sf"/>
</dbReference>
<dbReference type="SUPFAM" id="SSF52540">
    <property type="entry name" value="P-loop containing nucleoside triphosphate hydrolases"/>
    <property type="match status" value="1"/>
</dbReference>
<gene>
    <name evidence="10" type="ORF">DFR27_0728</name>
</gene>
<dbReference type="PANTHER" id="PTHR43394:SF1">
    <property type="entry name" value="ATP-BINDING CASSETTE SUB-FAMILY B MEMBER 10, MITOCHONDRIAL"/>
    <property type="match status" value="1"/>
</dbReference>
<dbReference type="InterPro" id="IPR003439">
    <property type="entry name" value="ABC_transporter-like_ATP-bd"/>
</dbReference>
<dbReference type="EMBL" id="REFJ01000001">
    <property type="protein sequence ID" value="RMA82767.1"/>
    <property type="molecule type" value="Genomic_DNA"/>
</dbReference>
<feature type="domain" description="ABC transmembrane type-1" evidence="9">
    <location>
        <begin position="174"/>
        <end position="453"/>
    </location>
</feature>
<dbReference type="InterPro" id="IPR039421">
    <property type="entry name" value="Type_1_exporter"/>
</dbReference>
<organism evidence="10 11">
    <name type="scientific">Umboniibacter marinipuniceus</name>
    <dbReference type="NCBI Taxonomy" id="569599"/>
    <lineage>
        <taxon>Bacteria</taxon>
        <taxon>Pseudomonadati</taxon>
        <taxon>Pseudomonadota</taxon>
        <taxon>Gammaproteobacteria</taxon>
        <taxon>Cellvibrionales</taxon>
        <taxon>Cellvibrionaceae</taxon>
        <taxon>Umboniibacter</taxon>
    </lineage>
</organism>
<reference evidence="10 11" key="1">
    <citation type="submission" date="2018-10" db="EMBL/GenBank/DDBJ databases">
        <title>Genomic Encyclopedia of Type Strains, Phase IV (KMG-IV): sequencing the most valuable type-strain genomes for metagenomic binning, comparative biology and taxonomic classification.</title>
        <authorList>
            <person name="Goeker M."/>
        </authorList>
    </citation>
    <scope>NUCLEOTIDE SEQUENCE [LARGE SCALE GENOMIC DNA]</scope>
    <source>
        <strain evidence="10 11">DSM 25080</strain>
    </source>
</reference>
<dbReference type="GO" id="GO:0005524">
    <property type="term" value="F:ATP binding"/>
    <property type="evidence" value="ECO:0007669"/>
    <property type="project" value="UniProtKB-KW"/>
</dbReference>
<keyword evidence="4" id="KW-0067">ATP-binding</keyword>
<evidence type="ECO:0000313" key="11">
    <source>
        <dbReference type="Proteomes" id="UP000267187"/>
    </source>
</evidence>
<feature type="transmembrane region" description="Helical" evidence="7">
    <location>
        <begin position="208"/>
        <end position="225"/>
    </location>
</feature>
<evidence type="ECO:0000256" key="2">
    <source>
        <dbReference type="ARBA" id="ARBA00022692"/>
    </source>
</evidence>
<dbReference type="RefSeq" id="WP_121876072.1">
    <property type="nucleotide sequence ID" value="NZ_REFJ01000001.1"/>
</dbReference>
<feature type="transmembrane region" description="Helical" evidence="7">
    <location>
        <begin position="397"/>
        <end position="418"/>
    </location>
</feature>
<dbReference type="GO" id="GO:0005886">
    <property type="term" value="C:plasma membrane"/>
    <property type="evidence" value="ECO:0007669"/>
    <property type="project" value="UniProtKB-SubCell"/>
</dbReference>
<evidence type="ECO:0000256" key="3">
    <source>
        <dbReference type="ARBA" id="ARBA00022741"/>
    </source>
</evidence>
<dbReference type="InterPro" id="IPR027417">
    <property type="entry name" value="P-loop_NTPase"/>
</dbReference>
<evidence type="ECO:0000259" key="9">
    <source>
        <dbReference type="PROSITE" id="PS50929"/>
    </source>
</evidence>
<protein>
    <submittedName>
        <fullName evidence="10">ABC-type bacteriocin/lantibiotic exporter with double-glycine peptidase domain</fullName>
    </submittedName>
</protein>
<dbReference type="PROSITE" id="PS50893">
    <property type="entry name" value="ABC_TRANSPORTER_2"/>
    <property type="match status" value="1"/>
</dbReference>
<evidence type="ECO:0000256" key="4">
    <source>
        <dbReference type="ARBA" id="ARBA00022840"/>
    </source>
</evidence>
<keyword evidence="11" id="KW-1185">Reference proteome</keyword>
<proteinExistence type="predicted"/>
<name>A0A3M0AE38_9GAMM</name>
<dbReference type="SUPFAM" id="SSF90123">
    <property type="entry name" value="ABC transporter transmembrane region"/>
    <property type="match status" value="1"/>
</dbReference>
<dbReference type="Proteomes" id="UP000267187">
    <property type="component" value="Unassembled WGS sequence"/>
</dbReference>
<dbReference type="Pfam" id="PF00005">
    <property type="entry name" value="ABC_tran"/>
    <property type="match status" value="1"/>
</dbReference>
<feature type="transmembrane region" description="Helical" evidence="7">
    <location>
        <begin position="289"/>
        <end position="307"/>
    </location>
</feature>
<keyword evidence="3" id="KW-0547">Nucleotide-binding</keyword>
<dbReference type="GO" id="GO:0015421">
    <property type="term" value="F:ABC-type oligopeptide transporter activity"/>
    <property type="evidence" value="ECO:0007669"/>
    <property type="project" value="TreeGrafter"/>
</dbReference>
<dbReference type="InterPro" id="IPR003593">
    <property type="entry name" value="AAA+_ATPase"/>
</dbReference>
<dbReference type="AlphaFoldDB" id="A0A3M0AE38"/>
<keyword evidence="2 7" id="KW-0812">Transmembrane</keyword>
<keyword evidence="6 7" id="KW-0472">Membrane</keyword>
<dbReference type="PROSITE" id="PS50929">
    <property type="entry name" value="ABC_TM1F"/>
    <property type="match status" value="1"/>
</dbReference>
<dbReference type="PANTHER" id="PTHR43394">
    <property type="entry name" value="ATP-DEPENDENT PERMEASE MDL1, MITOCHONDRIAL"/>
    <property type="match status" value="1"/>
</dbReference>
<evidence type="ECO:0000256" key="1">
    <source>
        <dbReference type="ARBA" id="ARBA00004651"/>
    </source>
</evidence>